<name>A0A4V0Z882_9FIRM</name>
<evidence type="ECO:0000313" key="3">
    <source>
        <dbReference type="Proteomes" id="UP000289794"/>
    </source>
</evidence>
<dbReference type="AlphaFoldDB" id="A0A4V0Z882"/>
<dbReference type="KEGG" id="bpro:PMF13cell1_04964"/>
<dbReference type="InterPro" id="IPR001173">
    <property type="entry name" value="Glyco_trans_2-like"/>
</dbReference>
<dbReference type="EC" id="2.4.-.-" evidence="2"/>
<dbReference type="GO" id="GO:0016757">
    <property type="term" value="F:glycosyltransferase activity"/>
    <property type="evidence" value="ECO:0007669"/>
    <property type="project" value="UniProtKB-KW"/>
</dbReference>
<sequence length="250" mass="28400">MTGKPFVSVIMPAYQAEKYIKQAIESVWIQDVPLELIVIDDCSFDSTQDVLKSYMERSDFHYIRNNDNMGAAASRNRGIEAAKGDLIAFLDSDDWWEPGKLKKQIEVMKRTGSVICSTGRELMKPDGSSTGKTVGVASAVTYKDLLKHNSINCSSVMIKREVALEFPMCYDKSHEDYITWLKVLKKYGCCAGINHPYLKYRLSEGGKSRNKFKSARMTFEAYRYMGYGRIKSCIFFLSYAVHGIIKYMGT</sequence>
<dbReference type="PANTHER" id="PTHR43685">
    <property type="entry name" value="GLYCOSYLTRANSFERASE"/>
    <property type="match status" value="1"/>
</dbReference>
<keyword evidence="2" id="KW-0328">Glycosyltransferase</keyword>
<dbReference type="SUPFAM" id="SSF53448">
    <property type="entry name" value="Nucleotide-diphospho-sugar transferases"/>
    <property type="match status" value="1"/>
</dbReference>
<keyword evidence="2" id="KW-0808">Transferase</keyword>
<feature type="domain" description="Glycosyltransferase 2-like" evidence="1">
    <location>
        <begin position="8"/>
        <end position="125"/>
    </location>
</feature>
<proteinExistence type="predicted"/>
<dbReference type="Proteomes" id="UP000289794">
    <property type="component" value="Chromosome"/>
</dbReference>
<dbReference type="Gene3D" id="3.90.550.10">
    <property type="entry name" value="Spore Coat Polysaccharide Biosynthesis Protein SpsA, Chain A"/>
    <property type="match status" value="1"/>
</dbReference>
<organism evidence="2 3">
    <name type="scientific">Blautia producta</name>
    <dbReference type="NCBI Taxonomy" id="33035"/>
    <lineage>
        <taxon>Bacteria</taxon>
        <taxon>Bacillati</taxon>
        <taxon>Bacillota</taxon>
        <taxon>Clostridia</taxon>
        <taxon>Lachnospirales</taxon>
        <taxon>Lachnospiraceae</taxon>
        <taxon>Blautia</taxon>
    </lineage>
</organism>
<gene>
    <name evidence="2" type="primary">tuaG</name>
    <name evidence="2" type="ORF">PMF13cell1_04964</name>
</gene>
<reference evidence="2 3" key="1">
    <citation type="submission" date="2019-01" db="EMBL/GenBank/DDBJ databases">
        <title>PMF-metabolizing Aryl O-demethylase.</title>
        <authorList>
            <person name="Kim M."/>
        </authorList>
    </citation>
    <scope>NUCLEOTIDE SEQUENCE [LARGE SCALE GENOMIC DNA]</scope>
    <source>
        <strain evidence="2 3">PMF1</strain>
    </source>
</reference>
<dbReference type="CDD" id="cd00761">
    <property type="entry name" value="Glyco_tranf_GTA_type"/>
    <property type="match status" value="1"/>
</dbReference>
<dbReference type="PANTHER" id="PTHR43685:SF2">
    <property type="entry name" value="GLYCOSYLTRANSFERASE 2-LIKE DOMAIN-CONTAINING PROTEIN"/>
    <property type="match status" value="1"/>
</dbReference>
<dbReference type="RefSeq" id="WP_130182480.1">
    <property type="nucleotide sequence ID" value="NZ_CP035945.1"/>
</dbReference>
<dbReference type="InterPro" id="IPR029044">
    <property type="entry name" value="Nucleotide-diphossugar_trans"/>
</dbReference>
<evidence type="ECO:0000259" key="1">
    <source>
        <dbReference type="Pfam" id="PF00535"/>
    </source>
</evidence>
<evidence type="ECO:0000313" key="2">
    <source>
        <dbReference type="EMBL" id="QBE99388.1"/>
    </source>
</evidence>
<dbReference type="Pfam" id="PF00535">
    <property type="entry name" value="Glycos_transf_2"/>
    <property type="match status" value="1"/>
</dbReference>
<dbReference type="EMBL" id="CP035945">
    <property type="protein sequence ID" value="QBE99388.1"/>
    <property type="molecule type" value="Genomic_DNA"/>
</dbReference>
<dbReference type="InterPro" id="IPR050834">
    <property type="entry name" value="Glycosyltransf_2"/>
</dbReference>
<protein>
    <submittedName>
        <fullName evidence="2">Teichuronic acid biosynthesis glycosyltransferase TuaG</fullName>
        <ecNumber evidence="2">2.4.-.-</ecNumber>
    </submittedName>
</protein>
<accession>A0A4V0Z882</accession>